<feature type="transmembrane region" description="Helical" evidence="6">
    <location>
        <begin position="301"/>
        <end position="321"/>
    </location>
</feature>
<dbReference type="EMBL" id="BAABHC010000007">
    <property type="protein sequence ID" value="GAA4430916.1"/>
    <property type="molecule type" value="Genomic_DNA"/>
</dbReference>
<organism evidence="7 8">
    <name type="scientific">Pontibacter saemangeumensis</name>
    <dbReference type="NCBI Taxonomy" id="1084525"/>
    <lineage>
        <taxon>Bacteria</taxon>
        <taxon>Pseudomonadati</taxon>
        <taxon>Bacteroidota</taxon>
        <taxon>Cytophagia</taxon>
        <taxon>Cytophagales</taxon>
        <taxon>Hymenobacteraceae</taxon>
        <taxon>Pontibacter</taxon>
    </lineage>
</organism>
<evidence type="ECO:0000256" key="2">
    <source>
        <dbReference type="ARBA" id="ARBA00022475"/>
    </source>
</evidence>
<evidence type="ECO:0000313" key="7">
    <source>
        <dbReference type="EMBL" id="GAA4430916.1"/>
    </source>
</evidence>
<feature type="transmembrane region" description="Helical" evidence="6">
    <location>
        <begin position="337"/>
        <end position="357"/>
    </location>
</feature>
<keyword evidence="3 6" id="KW-0812">Transmembrane</keyword>
<dbReference type="PANTHER" id="PTHR30250:SF11">
    <property type="entry name" value="O-ANTIGEN TRANSPORTER-RELATED"/>
    <property type="match status" value="1"/>
</dbReference>
<dbReference type="InterPro" id="IPR050833">
    <property type="entry name" value="Poly_Biosynth_Transport"/>
</dbReference>
<feature type="transmembrane region" description="Helical" evidence="6">
    <location>
        <begin position="181"/>
        <end position="201"/>
    </location>
</feature>
<dbReference type="PANTHER" id="PTHR30250">
    <property type="entry name" value="PST FAMILY PREDICTED COLANIC ACID TRANSPORTER"/>
    <property type="match status" value="1"/>
</dbReference>
<proteinExistence type="predicted"/>
<evidence type="ECO:0000256" key="6">
    <source>
        <dbReference type="SAM" id="Phobius"/>
    </source>
</evidence>
<evidence type="ECO:0000256" key="5">
    <source>
        <dbReference type="ARBA" id="ARBA00023136"/>
    </source>
</evidence>
<evidence type="ECO:0000313" key="8">
    <source>
        <dbReference type="Proteomes" id="UP001500552"/>
    </source>
</evidence>
<protein>
    <submittedName>
        <fullName evidence="7">Flippase</fullName>
    </submittedName>
</protein>
<feature type="transmembrane region" description="Helical" evidence="6">
    <location>
        <begin position="157"/>
        <end position="175"/>
    </location>
</feature>
<feature type="transmembrane region" description="Helical" evidence="6">
    <location>
        <begin position="454"/>
        <end position="475"/>
    </location>
</feature>
<feature type="transmembrane region" description="Helical" evidence="6">
    <location>
        <begin position="40"/>
        <end position="61"/>
    </location>
</feature>
<reference evidence="8" key="1">
    <citation type="journal article" date="2019" name="Int. J. Syst. Evol. Microbiol.">
        <title>The Global Catalogue of Microorganisms (GCM) 10K type strain sequencing project: providing services to taxonomists for standard genome sequencing and annotation.</title>
        <authorList>
            <consortium name="The Broad Institute Genomics Platform"/>
            <consortium name="The Broad Institute Genome Sequencing Center for Infectious Disease"/>
            <person name="Wu L."/>
            <person name="Ma J."/>
        </authorList>
    </citation>
    <scope>NUCLEOTIDE SEQUENCE [LARGE SCALE GENOMIC DNA]</scope>
    <source>
        <strain evidence="8">JCM 17926</strain>
    </source>
</reference>
<evidence type="ECO:0000256" key="4">
    <source>
        <dbReference type="ARBA" id="ARBA00022989"/>
    </source>
</evidence>
<feature type="transmembrane region" description="Helical" evidence="6">
    <location>
        <begin position="369"/>
        <end position="387"/>
    </location>
</feature>
<feature type="transmembrane region" description="Helical" evidence="6">
    <location>
        <begin position="81"/>
        <end position="101"/>
    </location>
</feature>
<accession>A0ABP8LJH1</accession>
<keyword evidence="5 6" id="KW-0472">Membrane</keyword>
<dbReference type="Pfam" id="PF01943">
    <property type="entry name" value="Polysacc_synt"/>
    <property type="match status" value="1"/>
</dbReference>
<feature type="transmembrane region" description="Helical" evidence="6">
    <location>
        <begin position="222"/>
        <end position="242"/>
    </location>
</feature>
<dbReference type="InterPro" id="IPR002797">
    <property type="entry name" value="Polysacc_synth"/>
</dbReference>
<comment type="caution">
    <text evidence="7">The sequence shown here is derived from an EMBL/GenBank/DDBJ whole genome shotgun (WGS) entry which is preliminary data.</text>
</comment>
<sequence>MSKLQREGIWNTLISYAGIAIGYVNTILLFPNFLDEEQVGLTRLMLTISVMFAQFSALGFVNMSARYFPYYRDKTRQHNGFLFLLLTVPLAGFAGATALFLLFKPAVADYYLAESPLILEYYYFIIPLALFTLLFNMFTAYLRSLYKTIVSSFVQDFLLRILTTLLISLFALRVIDFRQFVLLFVIANSTGALVLVFYTLWLKQLFLRPTLMGLRIIPFREMLYYGLFTFLGNISTTIITTIDQVMISSYSLSANGIYTTAFFMTSAIMVPAKSILKIAYPQVADYWKDADMAGMEKLYKGVTMVNLIVGLLLFIGIWANIDNLYSFMPDTYRAGRYVVLFLSAARIVDLATSLNGVILATSQKFRWDLAFNIILAALTVWTNWYFIPRYGINGAAFASMISYSLMNLVRLFFVQAVYKIQPFTWGAAKLLLVAAFSLGAAYLLPFLGNVYLDMLVRSLLIVLLYGGMSIGFDIYPPMNYWLKMQLFNLTGWRI</sequence>
<evidence type="ECO:0000256" key="3">
    <source>
        <dbReference type="ARBA" id="ARBA00022692"/>
    </source>
</evidence>
<gene>
    <name evidence="7" type="ORF">GCM10023188_18020</name>
</gene>
<evidence type="ECO:0000256" key="1">
    <source>
        <dbReference type="ARBA" id="ARBA00004651"/>
    </source>
</evidence>
<keyword evidence="2" id="KW-1003">Cell membrane</keyword>
<feature type="transmembrane region" description="Helical" evidence="6">
    <location>
        <begin position="257"/>
        <end position="280"/>
    </location>
</feature>
<feature type="transmembrane region" description="Helical" evidence="6">
    <location>
        <begin position="12"/>
        <end position="34"/>
    </location>
</feature>
<feature type="transmembrane region" description="Helical" evidence="6">
    <location>
        <begin position="430"/>
        <end position="448"/>
    </location>
</feature>
<keyword evidence="8" id="KW-1185">Reference proteome</keyword>
<dbReference type="RefSeq" id="WP_345158444.1">
    <property type="nucleotide sequence ID" value="NZ_BAABHC010000007.1"/>
</dbReference>
<feature type="transmembrane region" description="Helical" evidence="6">
    <location>
        <begin position="393"/>
        <end position="418"/>
    </location>
</feature>
<keyword evidence="4 6" id="KW-1133">Transmembrane helix</keyword>
<name>A0ABP8LJH1_9BACT</name>
<feature type="transmembrane region" description="Helical" evidence="6">
    <location>
        <begin position="121"/>
        <end position="145"/>
    </location>
</feature>
<comment type="subcellular location">
    <subcellularLocation>
        <location evidence="1">Cell membrane</location>
        <topology evidence="1">Multi-pass membrane protein</topology>
    </subcellularLocation>
</comment>
<dbReference type="Proteomes" id="UP001500552">
    <property type="component" value="Unassembled WGS sequence"/>
</dbReference>